<evidence type="ECO:0000256" key="2">
    <source>
        <dbReference type="ARBA" id="ARBA00006460"/>
    </source>
</evidence>
<dbReference type="Gene3D" id="1.10.1790.20">
    <property type="match status" value="1"/>
</dbReference>
<dbReference type="NCBIfam" id="TIGR02386">
    <property type="entry name" value="rpoC_TIGR"/>
    <property type="match status" value="1"/>
</dbReference>
<dbReference type="EC" id="2.7.7.6" evidence="11"/>
<dbReference type="GO" id="GO:0008270">
    <property type="term" value="F:zinc ion binding"/>
    <property type="evidence" value="ECO:0007669"/>
    <property type="project" value="UniProtKB-UniRule"/>
</dbReference>
<evidence type="ECO:0000256" key="3">
    <source>
        <dbReference type="ARBA" id="ARBA00022478"/>
    </source>
</evidence>
<dbReference type="CDD" id="cd02655">
    <property type="entry name" value="RNAP_beta'_C"/>
    <property type="match status" value="1"/>
</dbReference>
<dbReference type="InterPro" id="IPR007080">
    <property type="entry name" value="RNA_pol_Rpb1_1"/>
</dbReference>
<dbReference type="Pfam" id="PF05000">
    <property type="entry name" value="RNA_pol_Rpb1_4"/>
    <property type="match status" value="1"/>
</dbReference>
<comment type="caution">
    <text evidence="15">The sequence shown here is derived from an EMBL/GenBank/DDBJ whole genome shotgun (WGS) entry which is preliminary data.</text>
</comment>
<dbReference type="Gene3D" id="1.10.40.90">
    <property type="match status" value="1"/>
</dbReference>
<accession>A0A6L5GSN9</accession>
<evidence type="ECO:0000256" key="11">
    <source>
        <dbReference type="HAMAP-Rule" id="MF_01322"/>
    </source>
</evidence>
<dbReference type="InterPro" id="IPR038120">
    <property type="entry name" value="Rpb1_funnel_sf"/>
</dbReference>
<dbReference type="Gene3D" id="1.10.150.390">
    <property type="match status" value="1"/>
</dbReference>
<dbReference type="InterPro" id="IPR042102">
    <property type="entry name" value="RNA_pol_Rpb1_3_sf"/>
</dbReference>
<dbReference type="Proteomes" id="UP000473648">
    <property type="component" value="Unassembled WGS sequence"/>
</dbReference>
<dbReference type="InterPro" id="IPR007081">
    <property type="entry name" value="RNA_pol_Rpb1_5"/>
</dbReference>
<dbReference type="InterPro" id="IPR007066">
    <property type="entry name" value="RNA_pol_Rpb1_3"/>
</dbReference>
<dbReference type="InterPro" id="IPR006592">
    <property type="entry name" value="RNA_pol_N"/>
</dbReference>
<keyword evidence="16" id="KW-1185">Reference proteome</keyword>
<evidence type="ECO:0000256" key="9">
    <source>
        <dbReference type="ARBA" id="ARBA00023163"/>
    </source>
</evidence>
<comment type="cofactor">
    <cofactor evidence="11">
        <name>Zn(2+)</name>
        <dbReference type="ChEBI" id="CHEBI:29105"/>
    </cofactor>
    <text evidence="11">Binds 2 Zn(2+) ions per subunit.</text>
</comment>
<protein>
    <recommendedName>
        <fullName evidence="11">DNA-directed RNA polymerase subunit beta'</fullName>
        <shortName evidence="11">RNAP subunit beta'</shortName>
        <ecNumber evidence="11">2.7.7.6</ecNumber>
    </recommendedName>
    <alternativeName>
        <fullName evidence="11">RNA polymerase subunit beta'</fullName>
    </alternativeName>
    <alternativeName>
        <fullName evidence="11">Transcriptase subunit beta'</fullName>
    </alternativeName>
</protein>
<evidence type="ECO:0000256" key="7">
    <source>
        <dbReference type="ARBA" id="ARBA00022833"/>
    </source>
</evidence>
<dbReference type="PANTHER" id="PTHR19376">
    <property type="entry name" value="DNA-DIRECTED RNA POLYMERASE"/>
    <property type="match status" value="1"/>
</dbReference>
<gene>
    <name evidence="11 15" type="primary">rpoC</name>
    <name evidence="15" type="ORF">FRC53_07600</name>
</gene>
<reference evidence="15" key="1">
    <citation type="journal article" date="2020" name="Appl. Environ. Microbiol.">
        <title>Medium-Chain Fatty Acid Synthesis by 'Candidatus Weimeria bifida' gen. nov., sp. nov., and 'Candidatus Pseudoramibacter fermentans' sp. nov.</title>
        <authorList>
            <person name="Scarborough M.J."/>
            <person name="Myers K.S."/>
            <person name="Donohue T.J."/>
            <person name="Noguera D.R."/>
        </authorList>
    </citation>
    <scope>NUCLEOTIDE SEQUENCE</scope>
    <source>
        <strain evidence="15">EUB1.1</strain>
    </source>
</reference>
<feature type="binding site" evidence="11">
    <location>
        <position position="77"/>
    </location>
    <ligand>
        <name>Zn(2+)</name>
        <dbReference type="ChEBI" id="CHEBI:29105"/>
        <label>1</label>
    </ligand>
</feature>
<dbReference type="InterPro" id="IPR000722">
    <property type="entry name" value="RNA_pol_asu"/>
</dbReference>
<dbReference type="InterPro" id="IPR007083">
    <property type="entry name" value="RNA_pol_Rpb1_4"/>
</dbReference>
<dbReference type="Gene3D" id="1.10.132.30">
    <property type="match status" value="1"/>
</dbReference>
<comment type="catalytic activity">
    <reaction evidence="10 11 12">
        <text>RNA(n) + a ribonucleoside 5'-triphosphate = RNA(n+1) + diphosphate</text>
        <dbReference type="Rhea" id="RHEA:21248"/>
        <dbReference type="Rhea" id="RHEA-COMP:14527"/>
        <dbReference type="Rhea" id="RHEA-COMP:17342"/>
        <dbReference type="ChEBI" id="CHEBI:33019"/>
        <dbReference type="ChEBI" id="CHEBI:61557"/>
        <dbReference type="ChEBI" id="CHEBI:140395"/>
        <dbReference type="EC" id="2.7.7.6"/>
    </reaction>
</comment>
<dbReference type="EMBL" id="VOGB01000005">
    <property type="protein sequence ID" value="MQM73257.1"/>
    <property type="molecule type" value="Genomic_DNA"/>
</dbReference>
<feature type="binding site" evidence="11">
    <location>
        <position position="899"/>
    </location>
    <ligand>
        <name>Zn(2+)</name>
        <dbReference type="ChEBI" id="CHEBI:29105"/>
        <label>2</label>
    </ligand>
</feature>
<evidence type="ECO:0000256" key="10">
    <source>
        <dbReference type="ARBA" id="ARBA00048552"/>
    </source>
</evidence>
<feature type="binding site" evidence="11">
    <location>
        <position position="896"/>
    </location>
    <ligand>
        <name>Zn(2+)</name>
        <dbReference type="ChEBI" id="CHEBI:29105"/>
        <label>2</label>
    </ligand>
</feature>
<dbReference type="GO" id="GO:0003677">
    <property type="term" value="F:DNA binding"/>
    <property type="evidence" value="ECO:0007669"/>
    <property type="project" value="UniProtKB-UniRule"/>
</dbReference>
<evidence type="ECO:0000313" key="15">
    <source>
        <dbReference type="EMBL" id="MQM73257.1"/>
    </source>
</evidence>
<dbReference type="Gene3D" id="4.10.860.120">
    <property type="entry name" value="RNA polymerase II, clamp domain"/>
    <property type="match status" value="1"/>
</dbReference>
<dbReference type="FunFam" id="4.10.860.120:FF:000001">
    <property type="entry name" value="DNA-directed RNA polymerase subunit beta"/>
    <property type="match status" value="1"/>
</dbReference>
<feature type="region of interest" description="Disordered" evidence="13">
    <location>
        <begin position="1262"/>
        <end position="1291"/>
    </location>
</feature>
<dbReference type="GO" id="GO:0006351">
    <property type="term" value="P:DNA-templated transcription"/>
    <property type="evidence" value="ECO:0007669"/>
    <property type="project" value="UniProtKB-UniRule"/>
</dbReference>
<dbReference type="PANTHER" id="PTHR19376:SF54">
    <property type="entry name" value="DNA-DIRECTED RNA POLYMERASE SUBUNIT BETA"/>
    <property type="match status" value="1"/>
</dbReference>
<dbReference type="Pfam" id="PF04998">
    <property type="entry name" value="RNA_pol_Rpb1_5"/>
    <property type="match status" value="2"/>
</dbReference>
<comment type="subunit">
    <text evidence="11">The RNAP catalytic core consists of 2 alpha, 1 beta, 1 beta' and 1 omega subunit. When a sigma factor is associated with the core the holoenzyme is formed, which can initiate transcription.</text>
</comment>
<dbReference type="CDD" id="cd01609">
    <property type="entry name" value="RNAP_beta'_N"/>
    <property type="match status" value="1"/>
</dbReference>
<evidence type="ECO:0000256" key="13">
    <source>
        <dbReference type="SAM" id="MobiDB-lite"/>
    </source>
</evidence>
<feature type="binding site" evidence="11">
    <location>
        <position position="80"/>
    </location>
    <ligand>
        <name>Zn(2+)</name>
        <dbReference type="ChEBI" id="CHEBI:29105"/>
        <label>1</label>
    </ligand>
</feature>
<sequence length="1291" mass="143844">MINPQELKFESIQISLASPEKIRQWSRGEVKKPETINYRTLKPEKDGLFCEKIFGPTKDWECNCGKYKRIRHKGVVCENCGVEVTRAKVRRERMGHIELASPVSHIWYFKGIPSRMGLILEMSPKELERVIYFASYIVTDPGDSPLAYKQLLSDTEYREARQQYGRSFRAGIGAEAIKELLQMVDLDQDEAVLKEELKTATGQKRVKVARHLEAVEAFRQSNNKPEWMILDCIPVIPPELRPMVQLDGGRFATSDLNDLYRRVINRNNRLKKLLELDAPDIIIQNEKRMLQEAVDALIDNGRRGRAITGPGNRPYKSLSDMLKGKQGRFRQNLLGKRVDYSGRSVIVVGPELKMYQCGLPKEMAIELFKPFVMHELVDRGISQNIKNAKKTVEKMDPIVWDVLEDVIHEHPVLLNRAPTLHRLGIQAFEPVLVEGRAMKLHPLACTPYNADFDGDQMAIHVPLSVEAQAEARFLMMACNNILKPQDGTPVVVPTQDMILGAYYITLEMNDEEEATHGSFAPADYEPVVSDEMPVFCDEAEMEMALANHAVGLHKRVKVREHRKINGVDHVGFIESTVGRFIYNQVIPQDLGFVERDPERPETYFKLEIDQVVKKGVLSKIVDKCFRKHGPTVTSEVLDEIKRLGYKHSTLSGITVGVADMQVPGNKEEILAAADEKIDENQANYEMGLISWDERHNNIRDIWNAATDEVTRSLLDNLGRLNPIHMMADSGARGSDNQIRQLAGMRGLMAKTDGDIVELPIRSNFREGLNILEFFSSSHGARKGLTDTALRTADSGYLTRRLVDVSQDVIVREEDCGTEHGYEVHALKENNEVIESLGERIAGRYAHEDIVDPNTGEVLVAKDEVITREMADKIDELGIESVSIRAVFNCEAKHGVCRKCYGVDLTTWKPVNIGEAVGTIAAQSIGEPGTQLTMRTFHAGGVASGDDITQGLPRVEELFEARKPKGQAIVTEIAGVVDIQEGKRVEAIVSAPDGSSKSYVIPYGARLKVATGDSVEAGQPLTEGSINPNDILRIQGVEAVQAYLLTEVQKVYRLQGVHISDKHIEVIIRQMLRKVKIEDSGDTDMITGTVVDIFDAREANNKALDHGLEPCTYSRDLLGITKAALATDSFLSAASFQETTRVLTDAAVKGKVDPLMGLKENVIIGQLIPAGTGIREYEDVDLEYDENALDDDIDATEDLADSDDLIDDIADGETDGLDVVIDDDNILAKRVEEERKSIDDSIEKNAELSKAFDMFDMDFLSDDDADADKKPDKDNDSDDTNSDDGGSGDILG</sequence>
<keyword evidence="7 11" id="KW-0862">Zinc</keyword>
<evidence type="ECO:0000256" key="4">
    <source>
        <dbReference type="ARBA" id="ARBA00022679"/>
    </source>
</evidence>
<dbReference type="Pfam" id="PF04997">
    <property type="entry name" value="RNA_pol_Rpb1_1"/>
    <property type="match status" value="1"/>
</dbReference>
<dbReference type="SMART" id="SM00663">
    <property type="entry name" value="RPOLA_N"/>
    <property type="match status" value="1"/>
</dbReference>
<organism evidence="15 16">
    <name type="scientific">Candidatus Pseudoramibacter fermentans</name>
    <dbReference type="NCBI Taxonomy" id="2594427"/>
    <lineage>
        <taxon>Bacteria</taxon>
        <taxon>Bacillati</taxon>
        <taxon>Bacillota</taxon>
        <taxon>Clostridia</taxon>
        <taxon>Eubacteriales</taxon>
        <taxon>Eubacteriaceae</taxon>
        <taxon>Pseudoramibacter</taxon>
    </lineage>
</organism>
<evidence type="ECO:0000313" key="16">
    <source>
        <dbReference type="Proteomes" id="UP000473648"/>
    </source>
</evidence>
<evidence type="ECO:0000256" key="1">
    <source>
        <dbReference type="ARBA" id="ARBA00004026"/>
    </source>
</evidence>
<feature type="binding site" evidence="11">
    <location>
        <position position="455"/>
    </location>
    <ligand>
        <name>Mg(2+)</name>
        <dbReference type="ChEBI" id="CHEBI:18420"/>
    </ligand>
</feature>
<dbReference type="InterPro" id="IPR045867">
    <property type="entry name" value="DNA-dir_RpoC_beta_prime"/>
</dbReference>
<dbReference type="FunFam" id="1.10.150.390:FF:000002">
    <property type="entry name" value="DNA-directed RNA polymerase subunit beta"/>
    <property type="match status" value="1"/>
</dbReference>
<dbReference type="Gene3D" id="1.10.274.100">
    <property type="entry name" value="RNA polymerase Rpb1, domain 3"/>
    <property type="match status" value="1"/>
</dbReference>
<feature type="binding site" evidence="11">
    <location>
        <position position="451"/>
    </location>
    <ligand>
        <name>Mg(2+)</name>
        <dbReference type="ChEBI" id="CHEBI:18420"/>
    </ligand>
</feature>
<dbReference type="HAMAP" id="MF_01322">
    <property type="entry name" value="RNApol_bact_RpoC"/>
    <property type="match status" value="1"/>
</dbReference>
<keyword evidence="3 11" id="KW-0240">DNA-directed RNA polymerase</keyword>
<keyword evidence="4 11" id="KW-0808">Transferase</keyword>
<evidence type="ECO:0000256" key="8">
    <source>
        <dbReference type="ARBA" id="ARBA00022842"/>
    </source>
</evidence>
<feature type="domain" description="RNA polymerase N-terminal" evidence="14">
    <location>
        <begin position="226"/>
        <end position="505"/>
    </location>
</feature>
<dbReference type="Gene3D" id="2.40.40.20">
    <property type="match status" value="1"/>
</dbReference>
<dbReference type="GO" id="GO:0000428">
    <property type="term" value="C:DNA-directed RNA polymerase complex"/>
    <property type="evidence" value="ECO:0007669"/>
    <property type="project" value="UniProtKB-KW"/>
</dbReference>
<comment type="similarity">
    <text evidence="2 11 12">Belongs to the RNA polymerase beta' chain family.</text>
</comment>
<dbReference type="SUPFAM" id="SSF64484">
    <property type="entry name" value="beta and beta-prime subunits of DNA dependent RNA-polymerase"/>
    <property type="match status" value="1"/>
</dbReference>
<evidence type="ECO:0000259" key="14">
    <source>
        <dbReference type="SMART" id="SM00663"/>
    </source>
</evidence>
<feature type="binding site" evidence="11">
    <location>
        <position position="64"/>
    </location>
    <ligand>
        <name>Zn(2+)</name>
        <dbReference type="ChEBI" id="CHEBI:29105"/>
        <label>1</label>
    </ligand>
</feature>
<dbReference type="Pfam" id="PF00623">
    <property type="entry name" value="RNA_pol_Rpb1_2"/>
    <property type="match status" value="1"/>
</dbReference>
<keyword evidence="8 11" id="KW-0460">Magnesium</keyword>
<keyword evidence="5 11" id="KW-0548">Nucleotidyltransferase</keyword>
<keyword evidence="9 11" id="KW-0804">Transcription</keyword>
<dbReference type="InterPro" id="IPR044893">
    <property type="entry name" value="RNA_pol_Rpb1_clamp_domain"/>
</dbReference>
<proteinExistence type="inferred from homology"/>
<dbReference type="GO" id="GO:0003899">
    <property type="term" value="F:DNA-directed RNA polymerase activity"/>
    <property type="evidence" value="ECO:0007669"/>
    <property type="project" value="UniProtKB-UniRule"/>
</dbReference>
<feature type="binding site" evidence="11">
    <location>
        <position position="815"/>
    </location>
    <ligand>
        <name>Zn(2+)</name>
        <dbReference type="ChEBI" id="CHEBI:29105"/>
        <label>2</label>
    </ligand>
</feature>
<name>A0A6L5GSN9_9FIRM</name>
<dbReference type="Pfam" id="PF04983">
    <property type="entry name" value="RNA_pol_Rpb1_3"/>
    <property type="match status" value="1"/>
</dbReference>
<evidence type="ECO:0000256" key="5">
    <source>
        <dbReference type="ARBA" id="ARBA00022695"/>
    </source>
</evidence>
<feature type="binding site" evidence="11">
    <location>
        <position position="889"/>
    </location>
    <ligand>
        <name>Zn(2+)</name>
        <dbReference type="ChEBI" id="CHEBI:29105"/>
        <label>2</label>
    </ligand>
</feature>
<comment type="function">
    <text evidence="1 11 12">DNA-dependent RNA polymerase catalyzes the transcription of DNA into RNA using the four ribonucleoside triphosphates as substrates.</text>
</comment>
<dbReference type="GO" id="GO:0000287">
    <property type="term" value="F:magnesium ion binding"/>
    <property type="evidence" value="ECO:0007669"/>
    <property type="project" value="UniProtKB-UniRule"/>
</dbReference>
<feature type="binding site" evidence="11">
    <location>
        <position position="453"/>
    </location>
    <ligand>
        <name>Mg(2+)</name>
        <dbReference type="ChEBI" id="CHEBI:18420"/>
    </ligand>
</feature>
<dbReference type="InterPro" id="IPR012754">
    <property type="entry name" value="DNA-dir_RpoC_beta_prime_bact"/>
</dbReference>
<comment type="cofactor">
    <cofactor evidence="11">
        <name>Mg(2+)</name>
        <dbReference type="ChEBI" id="CHEBI:18420"/>
    </cofactor>
    <text evidence="11">Binds 1 Mg(2+) ion per subunit.</text>
</comment>
<evidence type="ECO:0000256" key="12">
    <source>
        <dbReference type="RuleBase" id="RU004279"/>
    </source>
</evidence>
<dbReference type="Gene3D" id="2.40.50.100">
    <property type="match status" value="1"/>
</dbReference>
<evidence type="ECO:0000256" key="6">
    <source>
        <dbReference type="ARBA" id="ARBA00022723"/>
    </source>
</evidence>
<keyword evidence="6 11" id="KW-0479">Metal-binding</keyword>
<feature type="binding site" evidence="11">
    <location>
        <position position="62"/>
    </location>
    <ligand>
        <name>Zn(2+)</name>
        <dbReference type="ChEBI" id="CHEBI:29105"/>
        <label>1</label>
    </ligand>
</feature>